<gene>
    <name evidence="7" type="ORF">DTER00134_LOCUS3488</name>
</gene>
<evidence type="ECO:0000259" key="6">
    <source>
        <dbReference type="PROSITE" id="PS51783"/>
    </source>
</evidence>
<dbReference type="InterPro" id="IPR036372">
    <property type="entry name" value="BEACH_dom_sf"/>
</dbReference>
<dbReference type="PANTHER" id="PTHR13743:SF123">
    <property type="entry name" value="PROTEIN FAN"/>
    <property type="match status" value="1"/>
</dbReference>
<dbReference type="InterPro" id="IPR050865">
    <property type="entry name" value="BEACH_Domain"/>
</dbReference>
<feature type="region of interest" description="Disordered" evidence="4">
    <location>
        <begin position="1073"/>
        <end position="1124"/>
    </location>
</feature>
<dbReference type="Pfam" id="PF00400">
    <property type="entry name" value="WD40"/>
    <property type="match status" value="1"/>
</dbReference>
<dbReference type="InterPro" id="IPR019775">
    <property type="entry name" value="WD40_repeat_CS"/>
</dbReference>
<protein>
    <recommendedName>
        <fullName evidence="8">BEACH domain-containing protein</fullName>
    </recommendedName>
</protein>
<dbReference type="InterPro" id="IPR023362">
    <property type="entry name" value="PH-BEACH_dom"/>
</dbReference>
<dbReference type="FunFam" id="1.10.1540.10:FF:000001">
    <property type="entry name" value="neurobeachin isoform X1"/>
    <property type="match status" value="1"/>
</dbReference>
<dbReference type="Gene3D" id="1.10.1540.10">
    <property type="entry name" value="BEACH domain"/>
    <property type="match status" value="1"/>
</dbReference>
<feature type="compositionally biased region" description="Pro residues" evidence="4">
    <location>
        <begin position="1103"/>
        <end position="1116"/>
    </location>
</feature>
<evidence type="ECO:0000259" key="5">
    <source>
        <dbReference type="PROSITE" id="PS50197"/>
    </source>
</evidence>
<dbReference type="Pfam" id="PF25400">
    <property type="entry name" value="PH_FAN"/>
    <property type="match status" value="1"/>
</dbReference>
<feature type="compositionally biased region" description="Gly residues" evidence="4">
    <location>
        <begin position="812"/>
        <end position="837"/>
    </location>
</feature>
<evidence type="ECO:0000256" key="2">
    <source>
        <dbReference type="ARBA" id="ARBA00022737"/>
    </source>
</evidence>
<evidence type="ECO:0000313" key="7">
    <source>
        <dbReference type="EMBL" id="CAE0488424.1"/>
    </source>
</evidence>
<dbReference type="PANTHER" id="PTHR13743">
    <property type="entry name" value="BEIGE/BEACH-RELATED"/>
    <property type="match status" value="1"/>
</dbReference>
<keyword evidence="1 3" id="KW-0853">WD repeat</keyword>
<dbReference type="SMART" id="SM00320">
    <property type="entry name" value="WD40"/>
    <property type="match status" value="4"/>
</dbReference>
<dbReference type="SUPFAM" id="SSF50978">
    <property type="entry name" value="WD40 repeat-like"/>
    <property type="match status" value="1"/>
</dbReference>
<feature type="compositionally biased region" description="Low complexity" evidence="4">
    <location>
        <begin position="760"/>
        <end position="775"/>
    </location>
</feature>
<dbReference type="InterPro" id="IPR000409">
    <property type="entry name" value="BEACH_dom"/>
</dbReference>
<proteinExistence type="predicted"/>
<dbReference type="InterPro" id="IPR015943">
    <property type="entry name" value="WD40/YVTN_repeat-like_dom_sf"/>
</dbReference>
<dbReference type="CDD" id="cd06071">
    <property type="entry name" value="Beach"/>
    <property type="match status" value="1"/>
</dbReference>
<dbReference type="PROSITE" id="PS00678">
    <property type="entry name" value="WD_REPEATS_1"/>
    <property type="match status" value="1"/>
</dbReference>
<feature type="compositionally biased region" description="Pro residues" evidence="4">
    <location>
        <begin position="934"/>
        <end position="950"/>
    </location>
</feature>
<name>A0A7S3QNN8_DUNTE</name>
<evidence type="ECO:0008006" key="8">
    <source>
        <dbReference type="Google" id="ProtNLM"/>
    </source>
</evidence>
<dbReference type="SUPFAM" id="SSF50729">
    <property type="entry name" value="PH domain-like"/>
    <property type="match status" value="1"/>
</dbReference>
<dbReference type="Pfam" id="PF02138">
    <property type="entry name" value="Beach"/>
    <property type="match status" value="1"/>
</dbReference>
<dbReference type="InterPro" id="IPR057496">
    <property type="entry name" value="FAN-like_PH"/>
</dbReference>
<dbReference type="PROSITE" id="PS51783">
    <property type="entry name" value="PH_BEACH"/>
    <property type="match status" value="1"/>
</dbReference>
<dbReference type="InterPro" id="IPR036322">
    <property type="entry name" value="WD40_repeat_dom_sf"/>
</dbReference>
<reference evidence="7" key="1">
    <citation type="submission" date="2021-01" db="EMBL/GenBank/DDBJ databases">
        <authorList>
            <person name="Corre E."/>
            <person name="Pelletier E."/>
            <person name="Niang G."/>
            <person name="Scheremetjew M."/>
            <person name="Finn R."/>
            <person name="Kale V."/>
            <person name="Holt S."/>
            <person name="Cochrane G."/>
            <person name="Meng A."/>
            <person name="Brown T."/>
            <person name="Cohen L."/>
        </authorList>
    </citation>
    <scope>NUCLEOTIDE SEQUENCE</scope>
    <source>
        <strain evidence="7">CCMP1320</strain>
    </source>
</reference>
<dbReference type="PROSITE" id="PS50197">
    <property type="entry name" value="BEACH"/>
    <property type="match status" value="1"/>
</dbReference>
<feature type="region of interest" description="Disordered" evidence="4">
    <location>
        <begin position="760"/>
        <end position="837"/>
    </location>
</feature>
<evidence type="ECO:0000256" key="3">
    <source>
        <dbReference type="PROSITE-ProRule" id="PRU00221"/>
    </source>
</evidence>
<feature type="compositionally biased region" description="Low complexity" evidence="4">
    <location>
        <begin position="870"/>
        <end position="917"/>
    </location>
</feature>
<accession>A0A7S3QNN8</accession>
<evidence type="ECO:0000256" key="4">
    <source>
        <dbReference type="SAM" id="MobiDB-lite"/>
    </source>
</evidence>
<dbReference type="EMBL" id="HBIP01006719">
    <property type="protein sequence ID" value="CAE0488424.1"/>
    <property type="molecule type" value="Transcribed_RNA"/>
</dbReference>
<feature type="domain" description="BEACH" evidence="5">
    <location>
        <begin position="378"/>
        <end position="672"/>
    </location>
</feature>
<feature type="region of interest" description="Disordered" evidence="4">
    <location>
        <begin position="1472"/>
        <end position="1495"/>
    </location>
</feature>
<feature type="region of interest" description="Disordered" evidence="4">
    <location>
        <begin position="866"/>
        <end position="973"/>
    </location>
</feature>
<evidence type="ECO:0000256" key="1">
    <source>
        <dbReference type="ARBA" id="ARBA00022574"/>
    </source>
</evidence>
<feature type="domain" description="BEACH-type PH" evidence="6">
    <location>
        <begin position="175"/>
        <end position="319"/>
    </location>
</feature>
<dbReference type="PROSITE" id="PS50082">
    <property type="entry name" value="WD_REPEATS_2"/>
    <property type="match status" value="1"/>
</dbReference>
<keyword evidence="2" id="KW-0677">Repeat</keyword>
<dbReference type="SMART" id="SM01026">
    <property type="entry name" value="Beach"/>
    <property type="match status" value="1"/>
</dbReference>
<dbReference type="Gene3D" id="2.130.10.10">
    <property type="entry name" value="YVTN repeat-like/Quinoprotein amine dehydrogenase"/>
    <property type="match status" value="2"/>
</dbReference>
<feature type="region of interest" description="Disordered" evidence="4">
    <location>
        <begin position="989"/>
        <end position="1013"/>
    </location>
</feature>
<sequence>MFGKRKASAKRFSLLLLEEEEDYVQDWVVRCRWPRTVSGNWQAVTELPGRIRLCTRSLFFEPDDVRVPIARLPFADVQALEQGGAPSPSSFSCVSTSVTKMRANMEEVPYAFVKGKSSVWVFTLMYAPLHSFMPSAQQLLAINHVPNRLQRGRELEAFVHAHEDASSFDTSRLLDFSERVLLEVPAAQLSPLVREHGHLVVTDARIYFQPLHNVSGDTPVRSHPLVAVAAVARRRSSLRQIGLEVFFVGPDLIQDSAAAVASGDTAMHAGSIRGSAGRGGQVGFAAMPALSVGPLWDAPSAFFAFRSECEREAAAAALLACPKLGSLMAASMPAAASNLHDSGSDSVRLEGRLSSGGGGDGGGGGARAAAVVAAHGRMLEAQGGWLPRVTAAWQAGRVSNFDYLLYLNLAAGRSFNDLAQWPVFPWVLADYTSSSLDLDNPATFRDLSKPVGALNPARLQDFRKRFRDMPADSFEEEGGIRPFMYGTHYSTPGYVMYWLLRAAPAHMLRLQNGRFDAPDRLFASIRESWQSVNTSSTDVKELIPEFFLPGGDWLVNAQRLPLGVRQSGAAVDDVELPPWADGPEDFLAKHRQALESPYVSSHLHQWIDLIFGYKQTGPAAEEADNVFFHLTYEGAVDVSKVSDPIELRALECQINEFGQTPAQLFKHPHPPRLVCPPAACPAASAAAGGVAEGLGMGASNSNSSTGRYSALALALMSTVAAASSMKTAQVTLGPGAPPMTRVPVGASQLLPSKQVEGQVQTVGGSTGHSGVHVSQPQQVHGDGQGRWGPPSTPTLALPVSPATARGNNDGALAGGDGEGGGGGSASGQGGASGGAVSAGGAAASVLVSAGSSLFGGLLKLGRYDRTATHQQNQQQRQQQEDQIVQGQANHPQPAQHQQQHASHTQQQQQRQHSASQPVAGGVLLPQPPSDSNLPQPPSPSAQPGIDPPPATATTHPAPLDTSLPPSPCQPQQQRPLHACVTACMPAAASTNPQHHVTPPGQPPTWDMEGQGHTAAPAYEGSFAGAKEVAPLWGPHLPLRLHSCSSARPLAHMPDAVQCFRDRAQEPLSAVLLWRPPHQPPSQDSLHGPPADPQQLLSHHAPHSVPPREAPLQPPSGPQATLSQISAPQDVPPQAYAAPHFTTTAAAGPHELYVYTASQKGTLRVFQLPAQQPPLSSNHCLEGASQETPCHAGAQQPLVSSNHSTDNTTAQASQSQGAAGCTAAQQPEGMGTSVSAGCMAIRHEYVQGSARVVRTADLGAPLLCMTGVHLGRSHAAAHGVGEAAQAASAGLAPIECVRHPLLLAGTHHRQVHVYSVEAARVVGSWDAHEDGVSCMCVATAAGDALTQEEAVVTAGGRECGSHRGPQLEEQSMVTAAGDAMFQERSSSAGSTRPHQLVTASWDGTLKVWDLSEGREPWAHPGLAPNPLIELDAFDAGVWALCCGWRAAPHSTRCLTCESRRVGATVENDVQGAGVTTREGPDASGSAGGVRTRGASTGGVGYMEDKQQLLVLAGSEEGEVACWDLEEPQSALWRCCVAQDYVGAIALTPCGKCAVVGAADGSLTLLDTCRSGATLAKAYLDSPIRWCSTDGAFALAGCEAGVVHIWDLARALHSADPHLASAFVGSSAPATTSRFLQPFSFEAASRLPQCQPSLDGLCPPWQPPLHCISSCTMLGENLQGHEARGAAHQLPNAISTAAVLPVGMKHVLGRYGERTSVCSGCVDVAVGFEDGCLSVVSGV</sequence>
<organism evidence="7">
    <name type="scientific">Dunaliella tertiolecta</name>
    <name type="common">Green alga</name>
    <dbReference type="NCBI Taxonomy" id="3047"/>
    <lineage>
        <taxon>Eukaryota</taxon>
        <taxon>Viridiplantae</taxon>
        <taxon>Chlorophyta</taxon>
        <taxon>core chlorophytes</taxon>
        <taxon>Chlorophyceae</taxon>
        <taxon>CS clade</taxon>
        <taxon>Chlamydomonadales</taxon>
        <taxon>Dunaliellaceae</taxon>
        <taxon>Dunaliella</taxon>
    </lineage>
</organism>
<dbReference type="InterPro" id="IPR001680">
    <property type="entry name" value="WD40_rpt"/>
</dbReference>
<feature type="compositionally biased region" description="Gly residues" evidence="4">
    <location>
        <begin position="354"/>
        <end position="364"/>
    </location>
</feature>
<feature type="region of interest" description="Disordered" evidence="4">
    <location>
        <begin position="340"/>
        <end position="364"/>
    </location>
</feature>
<feature type="repeat" description="WD" evidence="3">
    <location>
        <begin position="1395"/>
        <end position="1417"/>
    </location>
</feature>
<dbReference type="SUPFAM" id="SSF81837">
    <property type="entry name" value="BEACH domain"/>
    <property type="match status" value="1"/>
</dbReference>